<keyword evidence="7" id="KW-0012">Acyltransferase</keyword>
<dbReference type="GO" id="GO:0016746">
    <property type="term" value="F:acyltransferase activity"/>
    <property type="evidence" value="ECO:0007669"/>
    <property type="project" value="UniProtKB-KW"/>
</dbReference>
<dbReference type="Pfam" id="PF07017">
    <property type="entry name" value="PagP"/>
    <property type="match status" value="1"/>
</dbReference>
<dbReference type="GO" id="GO:0009279">
    <property type="term" value="C:cell outer membrane"/>
    <property type="evidence" value="ECO:0007669"/>
    <property type="project" value="UniProtKB-SubCell"/>
</dbReference>
<keyword evidence="5" id="KW-0472">Membrane</keyword>
<dbReference type="InterPro" id="IPR009746">
    <property type="entry name" value="LipidA_acyl_PagP"/>
</dbReference>
<dbReference type="OrthoDB" id="9156803at2"/>
<name>A0A368L0N4_9BURK</name>
<evidence type="ECO:0000256" key="1">
    <source>
        <dbReference type="ARBA" id="ARBA00004442"/>
    </source>
</evidence>
<dbReference type="Proteomes" id="UP000252357">
    <property type="component" value="Unassembled WGS sequence"/>
</dbReference>
<dbReference type="Gene3D" id="2.40.160.20">
    <property type="match status" value="1"/>
</dbReference>
<protein>
    <recommendedName>
        <fullName evidence="10">Phospholipid:lipid A palmitoyltransferase</fullName>
    </recommendedName>
</protein>
<evidence type="ECO:0000256" key="7">
    <source>
        <dbReference type="ARBA" id="ARBA00023315"/>
    </source>
</evidence>
<evidence type="ECO:0000256" key="6">
    <source>
        <dbReference type="ARBA" id="ARBA00023237"/>
    </source>
</evidence>
<keyword evidence="9" id="KW-1185">Reference proteome</keyword>
<evidence type="ECO:0008006" key="10">
    <source>
        <dbReference type="Google" id="ProtNLM"/>
    </source>
</evidence>
<dbReference type="InterPro" id="IPR011250">
    <property type="entry name" value="OMP/PagP_B-barrel"/>
</dbReference>
<dbReference type="AlphaFoldDB" id="A0A368L0N4"/>
<evidence type="ECO:0000256" key="4">
    <source>
        <dbReference type="ARBA" id="ARBA00022729"/>
    </source>
</evidence>
<dbReference type="SUPFAM" id="SSF56925">
    <property type="entry name" value="OMPA-like"/>
    <property type="match status" value="1"/>
</dbReference>
<comment type="subcellular location">
    <subcellularLocation>
        <location evidence="1">Cell outer membrane</location>
    </subcellularLocation>
</comment>
<accession>A0A368L0N4</accession>
<gene>
    <name evidence="8" type="ORF">DU000_09960</name>
</gene>
<evidence type="ECO:0000256" key="5">
    <source>
        <dbReference type="ARBA" id="ARBA00023136"/>
    </source>
</evidence>
<keyword evidence="6" id="KW-0998">Cell outer membrane</keyword>
<comment type="caution">
    <text evidence="8">The sequence shown here is derived from an EMBL/GenBank/DDBJ whole genome shotgun (WGS) entry which is preliminary data.</text>
</comment>
<evidence type="ECO:0000256" key="3">
    <source>
        <dbReference type="ARBA" id="ARBA00022679"/>
    </source>
</evidence>
<dbReference type="EMBL" id="QPGB01000004">
    <property type="protein sequence ID" value="RCS57118.1"/>
    <property type="molecule type" value="Genomic_DNA"/>
</dbReference>
<evidence type="ECO:0000256" key="2">
    <source>
        <dbReference type="ARBA" id="ARBA00006368"/>
    </source>
</evidence>
<evidence type="ECO:0000313" key="9">
    <source>
        <dbReference type="Proteomes" id="UP000252357"/>
    </source>
</evidence>
<reference evidence="8 9" key="1">
    <citation type="journal article" date="2018" name="Int. J. Syst. Evol. Microbiol.">
        <title>Parvibium lacunae gen. nov., sp. nov., a new member of the family Alcaligenaceae isolated from a freshwater pond.</title>
        <authorList>
            <person name="Chen W.M."/>
            <person name="Xie P.B."/>
            <person name="Hsu M.Y."/>
            <person name="Sheu S.Y."/>
        </authorList>
    </citation>
    <scope>NUCLEOTIDE SEQUENCE [LARGE SCALE GENOMIC DNA]</scope>
    <source>
        <strain evidence="8 9">KMB9</strain>
    </source>
</reference>
<comment type="similarity">
    <text evidence="2">Belongs to the lipid A palmitoyltransferase family.</text>
</comment>
<evidence type="ECO:0000313" key="8">
    <source>
        <dbReference type="EMBL" id="RCS57118.1"/>
    </source>
</evidence>
<organism evidence="8 9">
    <name type="scientific">Parvibium lacunae</name>
    <dbReference type="NCBI Taxonomy" id="1888893"/>
    <lineage>
        <taxon>Bacteria</taxon>
        <taxon>Pseudomonadati</taxon>
        <taxon>Pseudomonadota</taxon>
        <taxon>Betaproteobacteria</taxon>
        <taxon>Burkholderiales</taxon>
        <taxon>Alcaligenaceae</taxon>
        <taxon>Parvibium</taxon>
    </lineage>
</organism>
<keyword evidence="3" id="KW-0808">Transferase</keyword>
<dbReference type="RefSeq" id="WP_114403260.1">
    <property type="nucleotide sequence ID" value="NZ_QPGB01000004.1"/>
</dbReference>
<sequence length="262" mass="28646">MFVFSLSPVTLSRWLTTALLAISLPGWANESLPLQLDRSPHSTLLGASTLASATSPRVEEQSRTQAVAGSAPGVVNATVRRDAFAPYLFTPAENPGQGLTGYWNKSKHFLGQIWDQGREEIFLSGYAYHDPGTYTDEKLKTLNNNAWGGGYGRTVVSERGNEHTVYAMAFLESHKKVQPMAGYAYQAIWGDRIRFGAGASVLVTQRPDIFGGVPFPAAFPLFSIGTKKATLNLVPIPKLSNSKNANNGNVLFAFVRVHWDRE</sequence>
<proteinExistence type="inferred from homology"/>
<keyword evidence="4" id="KW-0732">Signal</keyword>